<evidence type="ECO:0000313" key="1">
    <source>
        <dbReference type="EMBL" id="MAA14277.1"/>
    </source>
</evidence>
<organism evidence="1">
    <name type="scientific">Rhipicephalus zambeziensis</name>
    <dbReference type="NCBI Taxonomy" id="60191"/>
    <lineage>
        <taxon>Eukaryota</taxon>
        <taxon>Metazoa</taxon>
        <taxon>Ecdysozoa</taxon>
        <taxon>Arthropoda</taxon>
        <taxon>Chelicerata</taxon>
        <taxon>Arachnida</taxon>
        <taxon>Acari</taxon>
        <taxon>Parasitiformes</taxon>
        <taxon>Ixodida</taxon>
        <taxon>Ixodoidea</taxon>
        <taxon>Ixodidae</taxon>
        <taxon>Rhipicephalinae</taxon>
        <taxon>Rhipicephalus</taxon>
        <taxon>Rhipicephalus</taxon>
    </lineage>
</organism>
<reference evidence="1" key="1">
    <citation type="journal article" date="2017" name="Parasit. Vectors">
        <title>Sialotranscriptomics of Rhipicephalus zambeziensis reveals intricate expression profiles of secretory proteins and suggests tight temporal transcriptional regulation during blood-feeding.</title>
        <authorList>
            <person name="de Castro M.H."/>
            <person name="de Klerk D."/>
            <person name="Pienaar R."/>
            <person name="Rees D.J.G."/>
            <person name="Mans B.J."/>
        </authorList>
    </citation>
    <scope>NUCLEOTIDE SEQUENCE</scope>
    <source>
        <tissue evidence="1">Salivary glands</tissue>
    </source>
</reference>
<dbReference type="AlphaFoldDB" id="A0A224Y9E2"/>
<name>A0A224Y9E2_9ACAR</name>
<sequence>MYAGKMSYRAPVVAEFTLYAWITEFQFHSHRNPASLSTIIVQMTGNKGRHHDIRECLITEFTLDAVTFPPFSQFDFKEFKDNPNLADEVWKEFEVKLYSVVRLIVKRTIKETCINELHKKKVSADSACRQLN</sequence>
<protein>
    <submittedName>
        <fullName evidence="1">Uncharacterized protein</fullName>
    </submittedName>
</protein>
<dbReference type="EMBL" id="GFPF01003131">
    <property type="protein sequence ID" value="MAA14277.1"/>
    <property type="molecule type" value="Transcribed_RNA"/>
</dbReference>
<accession>A0A224Y9E2</accession>
<proteinExistence type="predicted"/>